<name>A0A5B7Y2A6_LEVBR</name>
<dbReference type="InterPro" id="IPR029056">
    <property type="entry name" value="Ribokinase-like"/>
</dbReference>
<proteinExistence type="predicted"/>
<evidence type="ECO:0000313" key="5">
    <source>
        <dbReference type="Proteomes" id="UP000307074"/>
    </source>
</evidence>
<gene>
    <name evidence="4" type="ORF">UCCLBBS449_2408</name>
</gene>
<dbReference type="InterPro" id="IPR036388">
    <property type="entry name" value="WH-like_DNA-bd_sf"/>
</dbReference>
<protein>
    <submittedName>
        <fullName evidence="4">Pseudouridine kinase2C ribokinase-adenosine kinase-pfkB family</fullName>
    </submittedName>
</protein>
<dbReference type="Gene3D" id="3.40.1190.20">
    <property type="match status" value="1"/>
</dbReference>
<sequence length="357" mass="39741">MISREQQILEWIKQNPMISQNELAELAGITRSGIAAHISNLVKKGYLQGKGYIISPENYVAVIGGITLDIFGIPDNEVIEKKSNTGVIYSDVGGLGRNIAVNLTDLDIPNYFISVYGHDSAGEEFKKDALKKKLDITFAKQISSKPTSRYLYINQTSAKRIFGVDDSRIHDEITPEFLKERINILKNAKMIVLDPNLPETTISWIYQNFKQPLLADSINKITRLRNGISALDTLVLNADESEFITDIRITDRQSAEKCATALLNLGISNVFIYDAEIGFLYQTQTSSFYFPVTLSKVLNTNGVGAAALAAIIYARRTKLNTSQTAEVTRIAAQTTMTTYLNVSENMTPQFLQDQLSH</sequence>
<dbReference type="InterPro" id="IPR011611">
    <property type="entry name" value="PfkB_dom"/>
</dbReference>
<dbReference type="Pfam" id="PF00294">
    <property type="entry name" value="PfkB"/>
    <property type="match status" value="1"/>
</dbReference>
<keyword evidence="1" id="KW-0808">Transferase</keyword>
<dbReference type="InterPro" id="IPR036390">
    <property type="entry name" value="WH_DNA-bd_sf"/>
</dbReference>
<dbReference type="PANTHER" id="PTHR10584">
    <property type="entry name" value="SUGAR KINASE"/>
    <property type="match status" value="1"/>
</dbReference>
<dbReference type="Gene3D" id="1.10.10.10">
    <property type="entry name" value="Winged helix-like DNA-binding domain superfamily/Winged helix DNA-binding domain"/>
    <property type="match status" value="1"/>
</dbReference>
<dbReference type="RefSeq" id="WP_042520656.1">
    <property type="nucleotide sequence ID" value="NZ_CP031198.1"/>
</dbReference>
<dbReference type="AlphaFoldDB" id="A0A5B7Y2A6"/>
<evidence type="ECO:0000313" key="4">
    <source>
        <dbReference type="EMBL" id="QCZ54314.1"/>
    </source>
</evidence>
<dbReference type="Proteomes" id="UP000307074">
    <property type="component" value="Chromosome"/>
</dbReference>
<keyword evidence="2 4" id="KW-0418">Kinase</keyword>
<dbReference type="PANTHER" id="PTHR10584:SF166">
    <property type="entry name" value="RIBOKINASE"/>
    <property type="match status" value="1"/>
</dbReference>
<evidence type="ECO:0000259" key="3">
    <source>
        <dbReference type="Pfam" id="PF00294"/>
    </source>
</evidence>
<accession>A0A5B7Y2A6</accession>
<dbReference type="EMBL" id="CP031198">
    <property type="protein sequence ID" value="QCZ54314.1"/>
    <property type="molecule type" value="Genomic_DNA"/>
</dbReference>
<organism evidence="4 5">
    <name type="scientific">Levilactobacillus brevis</name>
    <name type="common">Lactobacillus brevis</name>
    <dbReference type="NCBI Taxonomy" id="1580"/>
    <lineage>
        <taxon>Bacteria</taxon>
        <taxon>Bacillati</taxon>
        <taxon>Bacillota</taxon>
        <taxon>Bacilli</taxon>
        <taxon>Lactobacillales</taxon>
        <taxon>Lactobacillaceae</taxon>
        <taxon>Levilactobacillus</taxon>
    </lineage>
</organism>
<evidence type="ECO:0000256" key="2">
    <source>
        <dbReference type="ARBA" id="ARBA00022777"/>
    </source>
</evidence>
<dbReference type="Pfam" id="PF13412">
    <property type="entry name" value="HTH_24"/>
    <property type="match status" value="1"/>
</dbReference>
<evidence type="ECO:0000256" key="1">
    <source>
        <dbReference type="ARBA" id="ARBA00022679"/>
    </source>
</evidence>
<dbReference type="GO" id="GO:0016301">
    <property type="term" value="F:kinase activity"/>
    <property type="evidence" value="ECO:0007669"/>
    <property type="project" value="UniProtKB-KW"/>
</dbReference>
<dbReference type="SUPFAM" id="SSF53613">
    <property type="entry name" value="Ribokinase-like"/>
    <property type="match status" value="1"/>
</dbReference>
<reference evidence="4 5" key="1">
    <citation type="submission" date="2018-07" db="EMBL/GenBank/DDBJ databases">
        <authorList>
            <person name="Feyereisen M."/>
        </authorList>
    </citation>
    <scope>NUCLEOTIDE SEQUENCE [LARGE SCALE GENOMIC DNA]</scope>
    <source>
        <strain evidence="4 5">UCCLBBS449</strain>
    </source>
</reference>
<dbReference type="SUPFAM" id="SSF46785">
    <property type="entry name" value="Winged helix' DNA-binding domain"/>
    <property type="match status" value="1"/>
</dbReference>
<feature type="domain" description="Carbohydrate kinase PfkB" evidence="3">
    <location>
        <begin position="59"/>
        <end position="332"/>
    </location>
</feature>